<keyword evidence="2" id="KW-0645">Protease</keyword>
<name>A0A552V7F8_9FLAO</name>
<dbReference type="InterPro" id="IPR008969">
    <property type="entry name" value="CarboxyPept-like_regulatory"/>
</dbReference>
<evidence type="ECO:0000313" key="2">
    <source>
        <dbReference type="EMBL" id="TRW26395.1"/>
    </source>
</evidence>
<dbReference type="Pfam" id="PF13620">
    <property type="entry name" value="CarboxypepD_reg"/>
    <property type="match status" value="1"/>
</dbReference>
<dbReference type="OrthoDB" id="603275at2"/>
<reference evidence="2 3" key="1">
    <citation type="submission" date="2019-07" db="EMBL/GenBank/DDBJ databases">
        <title>Flavobacterium sp. nov., isolated from glacier ice.</title>
        <authorList>
            <person name="Liu Q."/>
            <person name="Xin Y.-H."/>
        </authorList>
    </citation>
    <scope>NUCLEOTIDE SEQUENCE [LARGE SCALE GENOMIC DNA]</scope>
    <source>
        <strain evidence="2 3">ZT4R6</strain>
    </source>
</reference>
<dbReference type="RefSeq" id="WP_143371898.1">
    <property type="nucleotide sequence ID" value="NZ_VJVZ01000002.1"/>
</dbReference>
<dbReference type="Proteomes" id="UP000320643">
    <property type="component" value="Unassembled WGS sequence"/>
</dbReference>
<feature type="chain" id="PRO_5021702453" evidence="1">
    <location>
        <begin position="19"/>
        <end position="918"/>
    </location>
</feature>
<keyword evidence="2" id="KW-0121">Carboxypeptidase</keyword>
<evidence type="ECO:0000313" key="3">
    <source>
        <dbReference type="Proteomes" id="UP000320643"/>
    </source>
</evidence>
<dbReference type="EMBL" id="VJVZ01000002">
    <property type="protein sequence ID" value="TRW26395.1"/>
    <property type="molecule type" value="Genomic_DNA"/>
</dbReference>
<sequence>MAKILLGLALLFSIGTFAQNVRLEGTIKDSTGVALEMANIMAVNKTTNAMDSYAITDDAGRYQLQLKANTAYIIRASYIGYTAYEEELTTGAVNSTKNVVLKAGVELKELEIVHEMPVTIKGDTIVYNSDSFTNGTERKLEDVLKKLPGVEVDTDGNVKVEGKTVTKLMVEGKDFFDGDTKLGVKNIPADALDKIEVLRNYNEVGQLKGLENNEENVAMNIKLKEGKKNFMFGDVSAGASIGEGERYIVNPKLFYYSPKYSINLIGNFNNTGELPLTMQDYFKMTGGFRNMMKKGGTNFNVGSNDLGLTLLRNNRAKEIETKFGAANFSYNPTQAWSLSGFAIINSSRNELETHSRNTVLNAQTGEPETIQDTDEKSLQRSDFSLIKLSSSYKPNKNFQFDYDAFFKTSKQSEDNSLFSSVMPETSQSQDIYTLKKQNPFSINQNLNLYYTMDDKNVFAFEAQHLYQEEDPFYNANLANNPFPDAVTGDTSLNLGLADASRYDLNQTRFVTTNKFDAKFDYYYMLTPKANINLTAGNTYSYQGFNSSIFQILDDGAQDNLDANTKNDVNYSFNDVFLGLHYKFIAGKFTVNPGVSLHSYDSYNEQLGTKVDNSFLRVLPDVYAVYQIKKSERLQYTYNMTTEFTDVAKFAQGLLLNNYNSLFRGNRNLENALYQTHNLSYSKYNMFNFTQVFANVNYSHRMEAIKNLSAFSGINQVSTVENSNFADQVISGAAGYTRSFARYYKAAVNASVSWSRFNNFRFDQNAETDTFVTIADAIRQVSEQVTQNYTTSFSTNYKTLPNLEVGYTLSINDYANNKFYTHSPYVRMDYLFWKAFTLTADYTYSHYYNDVKTSDNEYDFLNANLMYREPGSKWEFKVGGTNLLNTTSLNDDSFNQFTTRTSRYRVQPRYLLLTVKYNI</sequence>
<feature type="signal peptide" evidence="1">
    <location>
        <begin position="1"/>
        <end position="18"/>
    </location>
</feature>
<organism evidence="2 3">
    <name type="scientific">Flavobacterium zepuense</name>
    <dbReference type="NCBI Taxonomy" id="2593302"/>
    <lineage>
        <taxon>Bacteria</taxon>
        <taxon>Pseudomonadati</taxon>
        <taxon>Bacteroidota</taxon>
        <taxon>Flavobacteriia</taxon>
        <taxon>Flavobacteriales</taxon>
        <taxon>Flavobacteriaceae</taxon>
        <taxon>Flavobacterium</taxon>
    </lineage>
</organism>
<comment type="caution">
    <text evidence="2">The sequence shown here is derived from an EMBL/GenBank/DDBJ whole genome shotgun (WGS) entry which is preliminary data.</text>
</comment>
<keyword evidence="3" id="KW-1185">Reference proteome</keyword>
<dbReference type="GO" id="GO:0004180">
    <property type="term" value="F:carboxypeptidase activity"/>
    <property type="evidence" value="ECO:0007669"/>
    <property type="project" value="UniProtKB-KW"/>
</dbReference>
<proteinExistence type="predicted"/>
<dbReference type="AlphaFoldDB" id="A0A552V7F8"/>
<gene>
    <name evidence="2" type="ORF">FMM05_03170</name>
</gene>
<dbReference type="SUPFAM" id="SSF56935">
    <property type="entry name" value="Porins"/>
    <property type="match status" value="1"/>
</dbReference>
<keyword evidence="2" id="KW-0378">Hydrolase</keyword>
<accession>A0A552V7F8</accession>
<keyword evidence="1" id="KW-0732">Signal</keyword>
<protein>
    <submittedName>
        <fullName evidence="2">Carboxypeptidase regulatory-like domain-containing protein</fullName>
    </submittedName>
</protein>
<dbReference type="Gene3D" id="2.60.40.1120">
    <property type="entry name" value="Carboxypeptidase-like, regulatory domain"/>
    <property type="match status" value="1"/>
</dbReference>
<evidence type="ECO:0000256" key="1">
    <source>
        <dbReference type="SAM" id="SignalP"/>
    </source>
</evidence>
<dbReference type="SUPFAM" id="SSF49464">
    <property type="entry name" value="Carboxypeptidase regulatory domain-like"/>
    <property type="match status" value="1"/>
</dbReference>